<dbReference type="Proteomes" id="UP001362999">
    <property type="component" value="Unassembled WGS sequence"/>
</dbReference>
<dbReference type="PANTHER" id="PTHR36156:SF2">
    <property type="entry name" value="CUPIN TYPE-2 DOMAIN-CONTAINING PROTEIN"/>
    <property type="match status" value="1"/>
</dbReference>
<protein>
    <submittedName>
        <fullName evidence="3">Cupin-2 domain-containing protein</fullName>
    </submittedName>
</protein>
<sequence length="177" mass="19685">MAASHSSPFPPVRRVITGHTSDGKSTVLADAPQPPRFFVPSEKSPMYDIHHASEAPAVIDNEITQGKWADESLSHPELFSGSGSNWRCWDMAPGQVTVVHRTVTIDYGLVFRGSIVLELDDGQKVTLHEGDSVVQRGTMHTWRNESTEWTRMYFVMMNAKPIEIEGKTLGAEIHEAK</sequence>
<gene>
    <name evidence="3" type="ORF">R3P38DRAFT_3027318</name>
</gene>
<dbReference type="SUPFAM" id="SSF51182">
    <property type="entry name" value="RmlC-like cupins"/>
    <property type="match status" value="1"/>
</dbReference>
<dbReference type="Pfam" id="PF07883">
    <property type="entry name" value="Cupin_2"/>
    <property type="match status" value="1"/>
</dbReference>
<dbReference type="Gene3D" id="2.60.120.10">
    <property type="entry name" value="Jelly Rolls"/>
    <property type="match status" value="1"/>
</dbReference>
<dbReference type="InterPro" id="IPR014710">
    <property type="entry name" value="RmlC-like_jellyroll"/>
</dbReference>
<evidence type="ECO:0000313" key="3">
    <source>
        <dbReference type="EMBL" id="KAK7008075.1"/>
    </source>
</evidence>
<name>A0AAW0AG94_9AGAR</name>
<evidence type="ECO:0000256" key="1">
    <source>
        <dbReference type="SAM" id="MobiDB-lite"/>
    </source>
</evidence>
<proteinExistence type="predicted"/>
<feature type="domain" description="Cupin type-2" evidence="2">
    <location>
        <begin position="89"/>
        <end position="155"/>
    </location>
</feature>
<dbReference type="InterPro" id="IPR013096">
    <property type="entry name" value="Cupin_2"/>
</dbReference>
<accession>A0AAW0AG94</accession>
<reference evidence="3 4" key="1">
    <citation type="journal article" date="2024" name="J Genomics">
        <title>Draft genome sequencing and assembly of Favolaschia claudopus CIRM-BRFM 2984 isolated from oak limbs.</title>
        <authorList>
            <person name="Navarro D."/>
            <person name="Drula E."/>
            <person name="Chaduli D."/>
            <person name="Cazenave R."/>
            <person name="Ahrendt S."/>
            <person name="Wang J."/>
            <person name="Lipzen A."/>
            <person name="Daum C."/>
            <person name="Barry K."/>
            <person name="Grigoriev I.V."/>
            <person name="Favel A."/>
            <person name="Rosso M.N."/>
            <person name="Martin F."/>
        </authorList>
    </citation>
    <scope>NUCLEOTIDE SEQUENCE [LARGE SCALE GENOMIC DNA]</scope>
    <source>
        <strain evidence="3 4">CIRM-BRFM 2984</strain>
    </source>
</reference>
<evidence type="ECO:0000259" key="2">
    <source>
        <dbReference type="Pfam" id="PF07883"/>
    </source>
</evidence>
<dbReference type="InterPro" id="IPR047142">
    <property type="entry name" value="OryJ/VirC-like"/>
</dbReference>
<feature type="region of interest" description="Disordered" evidence="1">
    <location>
        <begin position="1"/>
        <end position="34"/>
    </location>
</feature>
<dbReference type="InterPro" id="IPR011051">
    <property type="entry name" value="RmlC_Cupin_sf"/>
</dbReference>
<evidence type="ECO:0000313" key="4">
    <source>
        <dbReference type="Proteomes" id="UP001362999"/>
    </source>
</evidence>
<dbReference type="PANTHER" id="PTHR36156">
    <property type="entry name" value="SLR2101 PROTEIN"/>
    <property type="match status" value="1"/>
</dbReference>
<dbReference type="EMBL" id="JAWWNJ010000069">
    <property type="protein sequence ID" value="KAK7008075.1"/>
    <property type="molecule type" value="Genomic_DNA"/>
</dbReference>
<keyword evidence="4" id="KW-1185">Reference proteome</keyword>
<comment type="caution">
    <text evidence="3">The sequence shown here is derived from an EMBL/GenBank/DDBJ whole genome shotgun (WGS) entry which is preliminary data.</text>
</comment>
<dbReference type="CDD" id="cd02231">
    <property type="entry name" value="cupin_BLL6423-like"/>
    <property type="match status" value="1"/>
</dbReference>
<dbReference type="AlphaFoldDB" id="A0AAW0AG94"/>
<organism evidence="3 4">
    <name type="scientific">Favolaschia claudopus</name>
    <dbReference type="NCBI Taxonomy" id="2862362"/>
    <lineage>
        <taxon>Eukaryota</taxon>
        <taxon>Fungi</taxon>
        <taxon>Dikarya</taxon>
        <taxon>Basidiomycota</taxon>
        <taxon>Agaricomycotina</taxon>
        <taxon>Agaricomycetes</taxon>
        <taxon>Agaricomycetidae</taxon>
        <taxon>Agaricales</taxon>
        <taxon>Marasmiineae</taxon>
        <taxon>Mycenaceae</taxon>
        <taxon>Favolaschia</taxon>
    </lineage>
</organism>